<protein>
    <recommendedName>
        <fullName evidence="5">Aminotransferase class I/classII large domain-containing protein</fullName>
    </recommendedName>
</protein>
<keyword evidence="2" id="KW-0032">Aminotransferase</keyword>
<dbReference type="InterPro" id="IPR015424">
    <property type="entry name" value="PyrdxlP-dep_Trfase"/>
</dbReference>
<evidence type="ECO:0000313" key="6">
    <source>
        <dbReference type="EMBL" id="KAK7085529.1"/>
    </source>
</evidence>
<dbReference type="PANTHER" id="PTHR42790:SF19">
    <property type="entry name" value="KYNURENINE_ALPHA-AMINOADIPATE AMINOTRANSFERASE, MITOCHONDRIAL"/>
    <property type="match status" value="1"/>
</dbReference>
<proteinExistence type="predicted"/>
<evidence type="ECO:0000256" key="4">
    <source>
        <dbReference type="ARBA" id="ARBA00022898"/>
    </source>
</evidence>
<feature type="domain" description="Aminotransferase class I/classII large" evidence="5">
    <location>
        <begin position="16"/>
        <end position="262"/>
    </location>
</feature>
<evidence type="ECO:0000313" key="7">
    <source>
        <dbReference type="Proteomes" id="UP001381693"/>
    </source>
</evidence>
<name>A0AAN8XTI2_HALRR</name>
<evidence type="ECO:0000256" key="3">
    <source>
        <dbReference type="ARBA" id="ARBA00022679"/>
    </source>
</evidence>
<dbReference type="InterPro" id="IPR015422">
    <property type="entry name" value="PyrdxlP-dep_Trfase_small"/>
</dbReference>
<dbReference type="EMBL" id="JAXCGZ010000849">
    <property type="protein sequence ID" value="KAK7085529.1"/>
    <property type="molecule type" value="Genomic_DNA"/>
</dbReference>
<dbReference type="AlphaFoldDB" id="A0AAN8XTI2"/>
<evidence type="ECO:0000256" key="2">
    <source>
        <dbReference type="ARBA" id="ARBA00022576"/>
    </source>
</evidence>
<dbReference type="Gene3D" id="3.90.1150.10">
    <property type="entry name" value="Aspartate Aminotransferase, domain 1"/>
    <property type="match status" value="1"/>
</dbReference>
<comment type="cofactor">
    <cofactor evidence="1">
        <name>pyridoxal 5'-phosphate</name>
        <dbReference type="ChEBI" id="CHEBI:597326"/>
    </cofactor>
</comment>
<gene>
    <name evidence="6" type="ORF">SK128_020348</name>
</gene>
<dbReference type="GO" id="GO:1901605">
    <property type="term" value="P:alpha-amino acid metabolic process"/>
    <property type="evidence" value="ECO:0007669"/>
    <property type="project" value="TreeGrafter"/>
</dbReference>
<dbReference type="CDD" id="cd00609">
    <property type="entry name" value="AAT_like"/>
    <property type="match status" value="1"/>
</dbReference>
<dbReference type="InterPro" id="IPR015421">
    <property type="entry name" value="PyrdxlP-dep_Trfase_major"/>
</dbReference>
<dbReference type="Proteomes" id="UP001381693">
    <property type="component" value="Unassembled WGS sequence"/>
</dbReference>
<evidence type="ECO:0000259" key="5">
    <source>
        <dbReference type="Pfam" id="PF00155"/>
    </source>
</evidence>
<dbReference type="PANTHER" id="PTHR42790">
    <property type="entry name" value="AMINOTRANSFERASE"/>
    <property type="match status" value="1"/>
</dbReference>
<dbReference type="GO" id="GO:0016212">
    <property type="term" value="F:kynurenine-oxoglutarate transaminase activity"/>
    <property type="evidence" value="ECO:0007669"/>
    <property type="project" value="TreeGrafter"/>
</dbReference>
<reference evidence="6 7" key="1">
    <citation type="submission" date="2023-11" db="EMBL/GenBank/DDBJ databases">
        <title>Halocaridina rubra genome assembly.</title>
        <authorList>
            <person name="Smith C."/>
        </authorList>
    </citation>
    <scope>NUCLEOTIDE SEQUENCE [LARGE SCALE GENOMIC DNA]</scope>
    <source>
        <strain evidence="6">EP-1</strain>
        <tissue evidence="6">Whole</tissue>
    </source>
</reference>
<dbReference type="GO" id="GO:0030170">
    <property type="term" value="F:pyridoxal phosphate binding"/>
    <property type="evidence" value="ECO:0007669"/>
    <property type="project" value="InterPro"/>
</dbReference>
<dbReference type="FunFam" id="3.90.1150.10:FF:000166">
    <property type="entry name" value="Kynurenine/alpha-aminoadipate aminotransferase, mitochondrial"/>
    <property type="match status" value="1"/>
</dbReference>
<dbReference type="Gene3D" id="3.40.640.10">
    <property type="entry name" value="Type I PLP-dependent aspartate aminotransferase-like (Major domain)"/>
    <property type="match status" value="1"/>
</dbReference>
<organism evidence="6 7">
    <name type="scientific">Halocaridina rubra</name>
    <name type="common">Hawaiian red shrimp</name>
    <dbReference type="NCBI Taxonomy" id="373956"/>
    <lineage>
        <taxon>Eukaryota</taxon>
        <taxon>Metazoa</taxon>
        <taxon>Ecdysozoa</taxon>
        <taxon>Arthropoda</taxon>
        <taxon>Crustacea</taxon>
        <taxon>Multicrustacea</taxon>
        <taxon>Malacostraca</taxon>
        <taxon>Eumalacostraca</taxon>
        <taxon>Eucarida</taxon>
        <taxon>Decapoda</taxon>
        <taxon>Pleocyemata</taxon>
        <taxon>Caridea</taxon>
        <taxon>Atyoidea</taxon>
        <taxon>Atyidae</taxon>
        <taxon>Halocaridina</taxon>
    </lineage>
</organism>
<dbReference type="InterPro" id="IPR004839">
    <property type="entry name" value="Aminotransferase_I/II_large"/>
</dbReference>
<sequence>MLQTKHIQPNYITVKSDHDGLIVECLQDAILNCRSKGGSPKALYINPCGCNPTGTVLSESRKGLIYELACKYDFLILEDDPYSYLDYSEEPTVSFLQLDTEGRVIRLESFSKTVSAGLRLGFIIAPKPLVYVMGNITSTTTIHTSMLPQMMISRLFDTWGIDGFLKKTKITRDFYRNQRDVMLKAADKHLKGLCEWTVPSGGFFLWLKVPQIEDTETFFLEYGLERGVACSPGTCFSSDPSIPSQYIRVSYSTTNEEDMDKGFRILADAIREVIKLEE</sequence>
<dbReference type="InterPro" id="IPR050859">
    <property type="entry name" value="Class-I_PLP-dep_aminotransf"/>
</dbReference>
<dbReference type="SUPFAM" id="SSF53383">
    <property type="entry name" value="PLP-dependent transferases"/>
    <property type="match status" value="1"/>
</dbReference>
<dbReference type="Pfam" id="PF00155">
    <property type="entry name" value="Aminotran_1_2"/>
    <property type="match status" value="1"/>
</dbReference>
<accession>A0AAN8XTI2</accession>
<comment type="caution">
    <text evidence="6">The sequence shown here is derived from an EMBL/GenBank/DDBJ whole genome shotgun (WGS) entry which is preliminary data.</text>
</comment>
<evidence type="ECO:0000256" key="1">
    <source>
        <dbReference type="ARBA" id="ARBA00001933"/>
    </source>
</evidence>
<keyword evidence="4" id="KW-0663">Pyridoxal phosphate</keyword>
<keyword evidence="7" id="KW-1185">Reference proteome</keyword>
<keyword evidence="3" id="KW-0808">Transferase</keyword>